<organism evidence="1 2">
    <name type="scientific">Sphaerotilus montanus</name>
    <dbReference type="NCBI Taxonomy" id="522889"/>
    <lineage>
        <taxon>Bacteria</taxon>
        <taxon>Pseudomonadati</taxon>
        <taxon>Pseudomonadota</taxon>
        <taxon>Betaproteobacteria</taxon>
        <taxon>Burkholderiales</taxon>
        <taxon>Sphaerotilaceae</taxon>
        <taxon>Sphaerotilus</taxon>
    </lineage>
</organism>
<accession>A0A7Y9UBI8</accession>
<evidence type="ECO:0000313" key="1">
    <source>
        <dbReference type="EMBL" id="NYG32579.1"/>
    </source>
</evidence>
<evidence type="ECO:0000313" key="2">
    <source>
        <dbReference type="Proteomes" id="UP000518288"/>
    </source>
</evidence>
<protein>
    <submittedName>
        <fullName evidence="1">Uncharacterized protein</fullName>
    </submittedName>
</protein>
<comment type="caution">
    <text evidence="1">The sequence shown here is derived from an EMBL/GenBank/DDBJ whole genome shotgun (WGS) entry which is preliminary data.</text>
</comment>
<name>A0A7Y9UBI8_9BURK</name>
<proteinExistence type="predicted"/>
<dbReference type="EMBL" id="JACCFH010000001">
    <property type="protein sequence ID" value="NYG32579.1"/>
    <property type="molecule type" value="Genomic_DNA"/>
</dbReference>
<dbReference type="RefSeq" id="WP_179633456.1">
    <property type="nucleotide sequence ID" value="NZ_JACCFH010000001.1"/>
</dbReference>
<reference evidence="1 2" key="1">
    <citation type="submission" date="2020-07" db="EMBL/GenBank/DDBJ databases">
        <title>Genomic Encyclopedia of Archaeal and Bacterial Type Strains, Phase II (KMG-II): from individual species to whole genera.</title>
        <authorList>
            <person name="Goeker M."/>
        </authorList>
    </citation>
    <scope>NUCLEOTIDE SEQUENCE [LARGE SCALE GENOMIC DNA]</scope>
    <source>
        <strain evidence="1 2">DSM 21226</strain>
    </source>
</reference>
<dbReference type="AlphaFoldDB" id="A0A7Y9UBI8"/>
<dbReference type="Proteomes" id="UP000518288">
    <property type="component" value="Unassembled WGS sequence"/>
</dbReference>
<sequence length="170" mass="17853">MARLSSPAHNPFSTASAADGVEPYVSPPSLRGVDYSVPGGYRHHVERSWLVPSRPVLLGLLCVAGLMFYLRSDRILPVLMGTTTTRLPVPDRAASAVNPWTGEAHWGRTPKQAEAFPLEFPANLPATAAGPATGSGSGVVKCVQADGMVVYQQRDCGPAASAIRSASGSR</sequence>
<gene>
    <name evidence="1" type="ORF">BDD16_001565</name>
</gene>
<keyword evidence="2" id="KW-1185">Reference proteome</keyword>